<feature type="compositionally biased region" description="Basic and acidic residues" evidence="1">
    <location>
        <begin position="7"/>
        <end position="19"/>
    </location>
</feature>
<evidence type="ECO:0000313" key="2">
    <source>
        <dbReference type="EMBL" id="KAK7297735.1"/>
    </source>
</evidence>
<comment type="caution">
    <text evidence="2">The sequence shown here is derived from an EMBL/GenBank/DDBJ whole genome shotgun (WGS) entry which is preliminary data.</text>
</comment>
<keyword evidence="3" id="KW-1185">Reference proteome</keyword>
<proteinExistence type="predicted"/>
<gene>
    <name evidence="2" type="ORF">VNO77_47733</name>
</gene>
<organism evidence="2 3">
    <name type="scientific">Canavalia gladiata</name>
    <name type="common">Sword bean</name>
    <name type="synonym">Dolichos gladiatus</name>
    <dbReference type="NCBI Taxonomy" id="3824"/>
    <lineage>
        <taxon>Eukaryota</taxon>
        <taxon>Viridiplantae</taxon>
        <taxon>Streptophyta</taxon>
        <taxon>Embryophyta</taxon>
        <taxon>Tracheophyta</taxon>
        <taxon>Spermatophyta</taxon>
        <taxon>Magnoliopsida</taxon>
        <taxon>eudicotyledons</taxon>
        <taxon>Gunneridae</taxon>
        <taxon>Pentapetalae</taxon>
        <taxon>rosids</taxon>
        <taxon>fabids</taxon>
        <taxon>Fabales</taxon>
        <taxon>Fabaceae</taxon>
        <taxon>Papilionoideae</taxon>
        <taxon>50 kb inversion clade</taxon>
        <taxon>NPAAA clade</taxon>
        <taxon>indigoferoid/millettioid clade</taxon>
        <taxon>Phaseoleae</taxon>
        <taxon>Canavalia</taxon>
    </lineage>
</organism>
<dbReference type="EMBL" id="JAYMYQ010000040">
    <property type="protein sequence ID" value="KAK7297735.1"/>
    <property type="molecule type" value="Genomic_DNA"/>
</dbReference>
<sequence>MGQGARSEMRAHGGEKEEAVFQPSGKKTLSASRKEDSRTHARPCVTGSSLYRHPTSGFLFSGATFEKRETSGFKASHTNQEVDFNDADLLDCNISSTGDLNSFSQVKVGTTKSNSTSKKAEDAFVSMNCHNSAQQVKPACLVVSLRDAQARQKCPELCGIRSLDSVFLAEKQEGKPDHGRLMVSHSSSGWERCGFKSLSGFKIGVSLQRAVSSLVCASLFTQGLEEIEKKRLISPSSVGCAIFLASFQAAIAVLVQDSSNLFSNRSEINFKWNKKRYRYSILSMLRHSSISFAASREMRFQPRDSKSGNSLTEKEEIESSQYFLRYLPRIELPSEQEKPALGEKGSYLTVRPLSYLIDYYPIPAYPRLSKPLMFVEKKAAGNVEGLYSRILSRKSNPVIKPLSYPVLVLESKSQSDLRGEGIGEYSRSIRGTFNILLALVLEEAVLESQRALGQGSEIVDAENALFLFKGSRGLGLRRLLPFHSGNAIVNVRSIAIVLWHFLMTFLLSITSGGFDMDVTCSRIISFLIE</sequence>
<name>A0AAN9JEU8_CANGL</name>
<dbReference type="AlphaFoldDB" id="A0AAN9JEU8"/>
<protein>
    <submittedName>
        <fullName evidence="2">Uncharacterized protein</fullName>
    </submittedName>
</protein>
<reference evidence="2 3" key="1">
    <citation type="submission" date="2024-01" db="EMBL/GenBank/DDBJ databases">
        <title>The genomes of 5 underutilized Papilionoideae crops provide insights into root nodulation and disease resistanc.</title>
        <authorList>
            <person name="Jiang F."/>
        </authorList>
    </citation>
    <scope>NUCLEOTIDE SEQUENCE [LARGE SCALE GENOMIC DNA]</scope>
    <source>
        <strain evidence="2">LVBAO_FW01</strain>
        <tissue evidence="2">Leaves</tissue>
    </source>
</reference>
<evidence type="ECO:0000313" key="3">
    <source>
        <dbReference type="Proteomes" id="UP001367508"/>
    </source>
</evidence>
<evidence type="ECO:0000256" key="1">
    <source>
        <dbReference type="SAM" id="MobiDB-lite"/>
    </source>
</evidence>
<accession>A0AAN9JEU8</accession>
<dbReference type="Proteomes" id="UP001367508">
    <property type="component" value="Unassembled WGS sequence"/>
</dbReference>
<feature type="region of interest" description="Disordered" evidence="1">
    <location>
        <begin position="1"/>
        <end position="47"/>
    </location>
</feature>